<dbReference type="InterPro" id="IPR056924">
    <property type="entry name" value="SH3_Tf2-1"/>
</dbReference>
<proteinExistence type="predicted"/>
<organism evidence="2 3">
    <name type="scientific">Cuscuta epithymum</name>
    <dbReference type="NCBI Taxonomy" id="186058"/>
    <lineage>
        <taxon>Eukaryota</taxon>
        <taxon>Viridiplantae</taxon>
        <taxon>Streptophyta</taxon>
        <taxon>Embryophyta</taxon>
        <taxon>Tracheophyta</taxon>
        <taxon>Spermatophyta</taxon>
        <taxon>Magnoliopsida</taxon>
        <taxon>eudicotyledons</taxon>
        <taxon>Gunneridae</taxon>
        <taxon>Pentapetalae</taxon>
        <taxon>asterids</taxon>
        <taxon>lamiids</taxon>
        <taxon>Solanales</taxon>
        <taxon>Convolvulaceae</taxon>
        <taxon>Cuscuteae</taxon>
        <taxon>Cuscuta</taxon>
        <taxon>Cuscuta subgen. Cuscuta</taxon>
    </lineage>
</organism>
<keyword evidence="3" id="KW-1185">Reference proteome</keyword>
<name>A0AAV0E7L0_9ASTE</name>
<reference evidence="2" key="1">
    <citation type="submission" date="2022-07" db="EMBL/GenBank/DDBJ databases">
        <authorList>
            <person name="Macas J."/>
            <person name="Novak P."/>
            <person name="Neumann P."/>
        </authorList>
    </citation>
    <scope>NUCLEOTIDE SEQUENCE</scope>
</reference>
<evidence type="ECO:0000313" key="3">
    <source>
        <dbReference type="Proteomes" id="UP001152523"/>
    </source>
</evidence>
<dbReference type="PANTHER" id="PTHR46148">
    <property type="entry name" value="CHROMO DOMAIN-CONTAINING PROTEIN"/>
    <property type="match status" value="1"/>
</dbReference>
<evidence type="ECO:0000313" key="2">
    <source>
        <dbReference type="EMBL" id="CAH9118933.1"/>
    </source>
</evidence>
<evidence type="ECO:0000259" key="1">
    <source>
        <dbReference type="Pfam" id="PF24626"/>
    </source>
</evidence>
<dbReference type="EMBL" id="CAMAPF010000913">
    <property type="protein sequence ID" value="CAH9118933.1"/>
    <property type="molecule type" value="Genomic_DNA"/>
</dbReference>
<dbReference type="Proteomes" id="UP001152523">
    <property type="component" value="Unassembled WGS sequence"/>
</dbReference>
<comment type="caution">
    <text evidence="2">The sequence shown here is derived from an EMBL/GenBank/DDBJ whole genome shotgun (WGS) entry which is preliminary data.</text>
</comment>
<dbReference type="Pfam" id="PF24626">
    <property type="entry name" value="SH3_Tf2-1"/>
    <property type="match status" value="1"/>
</dbReference>
<protein>
    <recommendedName>
        <fullName evidence="1">Tf2-1-like SH3-like domain-containing protein</fullName>
    </recommendedName>
</protein>
<accession>A0AAV0E7L0</accession>
<dbReference type="PANTHER" id="PTHR46148:SF52">
    <property type="entry name" value="OS04G0603800 PROTEIN"/>
    <property type="match status" value="1"/>
</dbReference>
<sequence>MKHYADNKRCDREFEVGDFVYVKLQPYRQHSIQLRKNHKLAARYFGPYAIVERVGKVAYKLDLTADEKIHPVFHVSLLKRCISPRAEVVANLPPVDNDGCFSVIPLAIQESRTEATGPARVFLLFSLKQGARGCGRMGISL</sequence>
<feature type="domain" description="Tf2-1-like SH3-like" evidence="1">
    <location>
        <begin position="17"/>
        <end position="81"/>
    </location>
</feature>
<dbReference type="AlphaFoldDB" id="A0AAV0E7L0"/>
<gene>
    <name evidence="2" type="ORF">CEPIT_LOCUS22445</name>
</gene>